<dbReference type="AlphaFoldDB" id="A0A9D2CKW1"/>
<evidence type="ECO:0000256" key="1">
    <source>
        <dbReference type="ARBA" id="ARBA00023125"/>
    </source>
</evidence>
<name>A0A9D2CKW1_9BACE</name>
<reference evidence="3" key="2">
    <citation type="submission" date="2021-04" db="EMBL/GenBank/DDBJ databases">
        <authorList>
            <person name="Gilroy R."/>
        </authorList>
    </citation>
    <scope>NUCLEOTIDE SEQUENCE</scope>
    <source>
        <strain evidence="3">Gambia2-208</strain>
    </source>
</reference>
<reference evidence="3" key="1">
    <citation type="journal article" date="2021" name="PeerJ">
        <title>Extensive microbial diversity within the chicken gut microbiome revealed by metagenomics and culture.</title>
        <authorList>
            <person name="Gilroy R."/>
            <person name="Ravi A."/>
            <person name="Getino M."/>
            <person name="Pursley I."/>
            <person name="Horton D.L."/>
            <person name="Alikhan N.F."/>
            <person name="Baker D."/>
            <person name="Gharbi K."/>
            <person name="Hall N."/>
            <person name="Watson M."/>
            <person name="Adriaenssens E.M."/>
            <person name="Foster-Nyarko E."/>
            <person name="Jarju S."/>
            <person name="Secka A."/>
            <person name="Antonio M."/>
            <person name="Oren A."/>
            <person name="Chaudhuri R.R."/>
            <person name="La Ragione R."/>
            <person name="Hildebrand F."/>
            <person name="Pallen M.J."/>
        </authorList>
    </citation>
    <scope>NUCLEOTIDE SEQUENCE</scope>
    <source>
        <strain evidence="3">Gambia2-208</strain>
    </source>
</reference>
<feature type="domain" description="HU" evidence="2">
    <location>
        <begin position="12"/>
        <end position="107"/>
    </location>
</feature>
<comment type="caution">
    <text evidence="3">The sequence shown here is derived from an EMBL/GenBank/DDBJ whole genome shotgun (WGS) entry which is preliminary data.</text>
</comment>
<dbReference type="InterPro" id="IPR010992">
    <property type="entry name" value="IHF-like_DNA-bd_dom_sf"/>
</dbReference>
<dbReference type="Gene3D" id="4.10.520.10">
    <property type="entry name" value="IHF-like DNA-binding proteins"/>
    <property type="match status" value="1"/>
</dbReference>
<dbReference type="GO" id="GO:0003677">
    <property type="term" value="F:DNA binding"/>
    <property type="evidence" value="ECO:0007669"/>
    <property type="project" value="UniProtKB-KW"/>
</dbReference>
<dbReference type="SUPFAM" id="SSF47729">
    <property type="entry name" value="IHF-like DNA-binding proteins"/>
    <property type="match status" value="1"/>
</dbReference>
<dbReference type="Proteomes" id="UP000886851">
    <property type="component" value="Unassembled WGS sequence"/>
</dbReference>
<evidence type="ECO:0000313" key="4">
    <source>
        <dbReference type="Proteomes" id="UP000886851"/>
    </source>
</evidence>
<organism evidence="3 4">
    <name type="scientific">Candidatus Bacteroides pullicola</name>
    <dbReference type="NCBI Taxonomy" id="2838475"/>
    <lineage>
        <taxon>Bacteria</taxon>
        <taxon>Pseudomonadati</taxon>
        <taxon>Bacteroidota</taxon>
        <taxon>Bacteroidia</taxon>
        <taxon>Bacteroidales</taxon>
        <taxon>Bacteroidaceae</taxon>
        <taxon>Bacteroides</taxon>
    </lineage>
</organism>
<dbReference type="Pfam" id="PF18291">
    <property type="entry name" value="HU-HIG"/>
    <property type="match status" value="1"/>
</dbReference>
<evidence type="ECO:0000259" key="2">
    <source>
        <dbReference type="Pfam" id="PF18291"/>
    </source>
</evidence>
<dbReference type="InterPro" id="IPR041607">
    <property type="entry name" value="HU-HIG"/>
</dbReference>
<protein>
    <submittedName>
        <fullName evidence="3">DNA-binding protein</fullName>
    </submittedName>
</protein>
<keyword evidence="1 3" id="KW-0238">DNA-binding</keyword>
<gene>
    <name evidence="3" type="ORF">H9824_03745</name>
</gene>
<dbReference type="InterPro" id="IPR005902">
    <property type="entry name" value="HU_DNA-bd_put"/>
</dbReference>
<dbReference type="EMBL" id="DXCV01000031">
    <property type="protein sequence ID" value="HIY87805.1"/>
    <property type="molecule type" value="Genomic_DNA"/>
</dbReference>
<sequence>MAFYKKVKLNGKWYVRAVTMGEPFTIDDVADHLSQMSTVSRADTYAVLVQLGETLGELMSYGRSVKLKGVGTFYLSCRTRGKGTDTPEEITKDMIDEVKVCFIPEYSRNQHNKVHSRCMIDKYLEWVDVDAPADE</sequence>
<dbReference type="NCBIfam" id="TIGR01201">
    <property type="entry name" value="HU_rel"/>
    <property type="match status" value="1"/>
</dbReference>
<accession>A0A9D2CKW1</accession>
<proteinExistence type="predicted"/>
<evidence type="ECO:0000313" key="3">
    <source>
        <dbReference type="EMBL" id="HIY87805.1"/>
    </source>
</evidence>